<evidence type="ECO:0000256" key="13">
    <source>
        <dbReference type="ARBA" id="ARBA00074859"/>
    </source>
</evidence>
<keyword evidence="15" id="KW-0812">Transmembrane</keyword>
<keyword evidence="11" id="KW-0539">Nucleus</keyword>
<dbReference type="InterPro" id="IPR003323">
    <property type="entry name" value="OTU_dom"/>
</dbReference>
<keyword evidence="8" id="KW-0378">Hydrolase</keyword>
<dbReference type="AlphaFoldDB" id="A0A151MJ54"/>
<proteinExistence type="predicted"/>
<keyword evidence="9" id="KW-0788">Thiol protease</keyword>
<evidence type="ECO:0000313" key="17">
    <source>
        <dbReference type="EMBL" id="KYO24547.1"/>
    </source>
</evidence>
<evidence type="ECO:0000256" key="7">
    <source>
        <dbReference type="ARBA" id="ARBA00022786"/>
    </source>
</evidence>
<sequence length="433" mass="49010">MESENHLSTAAGVEALTGALTLLFCVGLWLSGVCLAFNICNCLFRALGDQLEGHSRNHLKHRQETVDYMIKQREDFEPFVEDDVPFEKHVSNLAKPGTFAGNDAIVAFARNNQMNVVIHQLNAPLWQIRGTDESNVRELHIAYRHGEHYDSVRRTNDNSEAPANLQTQMLCKNETNKKEKIEPKKDESEEEVEDEVEDAIQKVRNATGCSDLHLISQILEVENYNIDSAIFAILQVNEVKRINAEEQCGSQAKGQKPRSSALWEENGSGSRIFGNQGLPPGGTENNKAQVRPVEETRASKNHFPKVSNKQRKEQQRLEKKRRQEERHRQKALTNKSNNANNNRNETDSNTQEDSFKLRALCRDHASIIKPNAKYLASQELSRTPAEGSLLFILIHVTPRLHQIPEVLAAFWKHAAGVLSHSQIIFSQLFQAEK</sequence>
<keyword evidence="15" id="KW-0472">Membrane</keyword>
<dbReference type="GO" id="GO:0006508">
    <property type="term" value="P:proteolysis"/>
    <property type="evidence" value="ECO:0007669"/>
    <property type="project" value="UniProtKB-KW"/>
</dbReference>
<comment type="caution">
    <text evidence="17">The sequence shown here is derived from an EMBL/GenBank/DDBJ whole genome shotgun (WGS) entry which is preliminary data.</text>
</comment>
<evidence type="ECO:0000256" key="2">
    <source>
        <dbReference type="ARBA" id="ARBA00004123"/>
    </source>
</evidence>
<evidence type="ECO:0000256" key="5">
    <source>
        <dbReference type="ARBA" id="ARBA00022490"/>
    </source>
</evidence>
<dbReference type="CDD" id="cd22770">
    <property type="entry name" value="OTU_OTUD3"/>
    <property type="match status" value="1"/>
</dbReference>
<dbReference type="PANTHER" id="PTHR12419:SF7">
    <property type="entry name" value="OTU DOMAIN-CONTAINING PROTEIN 3"/>
    <property type="match status" value="1"/>
</dbReference>
<keyword evidence="5" id="KW-0963">Cytoplasm</keyword>
<dbReference type="InterPro" id="IPR050704">
    <property type="entry name" value="Peptidase_C85-like"/>
</dbReference>
<dbReference type="GO" id="GO:0004843">
    <property type="term" value="F:cysteine-type deubiquitinase activity"/>
    <property type="evidence" value="ECO:0007669"/>
    <property type="project" value="UniProtKB-EC"/>
</dbReference>
<dbReference type="PROSITE" id="PS50802">
    <property type="entry name" value="OTU"/>
    <property type="match status" value="1"/>
</dbReference>
<protein>
    <recommendedName>
        <fullName evidence="13">OTU domain-containing protein 3</fullName>
        <ecNumber evidence="4">3.4.19.12</ecNumber>
    </recommendedName>
</protein>
<dbReference type="GO" id="GO:0005634">
    <property type="term" value="C:nucleus"/>
    <property type="evidence" value="ECO:0007669"/>
    <property type="project" value="UniProtKB-SubCell"/>
</dbReference>
<comment type="function">
    <text evidence="12">Deubiquitinating enzyme that hydrolyzes 'Lys-6'- and 'Lys-11'-linked polyubiquitin. Also hydrolyzes heterotypic (mixed and branched) and homotypic chains. Important regulator of energy metabolism. Glucose and fatty acids trigger its nuclear translocation by CBP-dependent acetylation. In the nucleus, deubiquitinates and stabilizes the nuclear receptor PPARD regulating the expression of various genes involved in glucose and lipid metabolism and oxidative phosphorylation. Also acts as a negative regulator of the ribosome quality control (RQC) by mediating deubiquitination of 40S ribosomal proteins RPS10/eS10 and RPS20/uS10, thereby antagonizing ZNF598-mediated 40S ubiquitination.</text>
</comment>
<dbReference type="GO" id="GO:1990167">
    <property type="term" value="P:protein K27-linked deubiquitination"/>
    <property type="evidence" value="ECO:0007669"/>
    <property type="project" value="TreeGrafter"/>
</dbReference>
<accession>A0A151MJ54</accession>
<evidence type="ECO:0000256" key="15">
    <source>
        <dbReference type="SAM" id="Phobius"/>
    </source>
</evidence>
<evidence type="ECO:0000313" key="18">
    <source>
        <dbReference type="Proteomes" id="UP000050525"/>
    </source>
</evidence>
<evidence type="ECO:0000256" key="14">
    <source>
        <dbReference type="SAM" id="MobiDB-lite"/>
    </source>
</evidence>
<dbReference type="PANTHER" id="PTHR12419">
    <property type="entry name" value="OTU DOMAIN CONTAINING PROTEIN"/>
    <property type="match status" value="1"/>
</dbReference>
<keyword evidence="10" id="KW-0007">Acetylation</keyword>
<evidence type="ECO:0000259" key="16">
    <source>
        <dbReference type="PROSITE" id="PS50802"/>
    </source>
</evidence>
<evidence type="ECO:0000256" key="4">
    <source>
        <dbReference type="ARBA" id="ARBA00012759"/>
    </source>
</evidence>
<dbReference type="Pfam" id="PF02338">
    <property type="entry name" value="OTU"/>
    <property type="match status" value="1"/>
</dbReference>
<keyword evidence="7" id="KW-0833">Ubl conjugation pathway</keyword>
<dbReference type="GO" id="GO:0071108">
    <property type="term" value="P:protein K48-linked deubiquitination"/>
    <property type="evidence" value="ECO:0007669"/>
    <property type="project" value="TreeGrafter"/>
</dbReference>
<organism evidence="17 18">
    <name type="scientific">Alligator mississippiensis</name>
    <name type="common">American alligator</name>
    <dbReference type="NCBI Taxonomy" id="8496"/>
    <lineage>
        <taxon>Eukaryota</taxon>
        <taxon>Metazoa</taxon>
        <taxon>Chordata</taxon>
        <taxon>Craniata</taxon>
        <taxon>Vertebrata</taxon>
        <taxon>Euteleostomi</taxon>
        <taxon>Archelosauria</taxon>
        <taxon>Archosauria</taxon>
        <taxon>Crocodylia</taxon>
        <taxon>Alligatoridae</taxon>
        <taxon>Alligatorinae</taxon>
        <taxon>Alligator</taxon>
    </lineage>
</organism>
<feature type="domain" description="OTU" evidence="16">
    <location>
        <begin position="34"/>
        <end position="155"/>
    </location>
</feature>
<dbReference type="EC" id="3.4.19.12" evidence="4"/>
<dbReference type="EMBL" id="AKHW03006061">
    <property type="protein sequence ID" value="KYO24547.1"/>
    <property type="molecule type" value="Genomic_DNA"/>
</dbReference>
<evidence type="ECO:0000256" key="12">
    <source>
        <dbReference type="ARBA" id="ARBA00059041"/>
    </source>
</evidence>
<dbReference type="STRING" id="8496.A0A151MJ54"/>
<dbReference type="GO" id="GO:0044313">
    <property type="term" value="P:protein K6-linked deubiquitination"/>
    <property type="evidence" value="ECO:0007669"/>
    <property type="project" value="TreeGrafter"/>
</dbReference>
<evidence type="ECO:0000256" key="3">
    <source>
        <dbReference type="ARBA" id="ARBA00004496"/>
    </source>
</evidence>
<dbReference type="FunFam" id="3.90.70.80:FF:000005">
    <property type="entry name" value="OTU domain-containing protein 3"/>
    <property type="match status" value="1"/>
</dbReference>
<evidence type="ECO:0000256" key="10">
    <source>
        <dbReference type="ARBA" id="ARBA00022990"/>
    </source>
</evidence>
<dbReference type="GO" id="GO:0035871">
    <property type="term" value="P:protein K11-linked deubiquitination"/>
    <property type="evidence" value="ECO:0007669"/>
    <property type="project" value="TreeGrafter"/>
</dbReference>
<feature type="compositionally biased region" description="Basic and acidic residues" evidence="14">
    <location>
        <begin position="310"/>
        <end position="327"/>
    </location>
</feature>
<dbReference type="InterPro" id="IPR038765">
    <property type="entry name" value="Papain-like_cys_pep_sf"/>
</dbReference>
<dbReference type="Gene3D" id="3.90.70.80">
    <property type="match status" value="1"/>
</dbReference>
<comment type="subcellular location">
    <subcellularLocation>
        <location evidence="3">Cytoplasm</location>
    </subcellularLocation>
    <subcellularLocation>
        <location evidence="2">Nucleus</location>
    </subcellularLocation>
</comment>
<feature type="region of interest" description="Disordered" evidence="14">
    <location>
        <begin position="246"/>
        <end position="352"/>
    </location>
</feature>
<evidence type="ECO:0000256" key="11">
    <source>
        <dbReference type="ARBA" id="ARBA00023242"/>
    </source>
</evidence>
<dbReference type="Proteomes" id="UP000050525">
    <property type="component" value="Unassembled WGS sequence"/>
</dbReference>
<reference evidence="17 18" key="1">
    <citation type="journal article" date="2012" name="Genome Biol.">
        <title>Sequencing three crocodilian genomes to illuminate the evolution of archosaurs and amniotes.</title>
        <authorList>
            <person name="St John J.A."/>
            <person name="Braun E.L."/>
            <person name="Isberg S.R."/>
            <person name="Miles L.G."/>
            <person name="Chong A.Y."/>
            <person name="Gongora J."/>
            <person name="Dalzell P."/>
            <person name="Moran C."/>
            <person name="Bed'hom B."/>
            <person name="Abzhanov A."/>
            <person name="Burgess S.C."/>
            <person name="Cooksey A.M."/>
            <person name="Castoe T.A."/>
            <person name="Crawford N.G."/>
            <person name="Densmore L.D."/>
            <person name="Drew J.C."/>
            <person name="Edwards S.V."/>
            <person name="Faircloth B.C."/>
            <person name="Fujita M.K."/>
            <person name="Greenwold M.J."/>
            <person name="Hoffmann F.G."/>
            <person name="Howard J.M."/>
            <person name="Iguchi T."/>
            <person name="Janes D.E."/>
            <person name="Khan S.Y."/>
            <person name="Kohno S."/>
            <person name="de Koning A.J."/>
            <person name="Lance S.L."/>
            <person name="McCarthy F.M."/>
            <person name="McCormack J.E."/>
            <person name="Merchant M.E."/>
            <person name="Peterson D.G."/>
            <person name="Pollock D.D."/>
            <person name="Pourmand N."/>
            <person name="Raney B.J."/>
            <person name="Roessler K.A."/>
            <person name="Sanford J.R."/>
            <person name="Sawyer R.H."/>
            <person name="Schmidt C.J."/>
            <person name="Triplett E.W."/>
            <person name="Tuberville T.D."/>
            <person name="Venegas-Anaya M."/>
            <person name="Howard J.T."/>
            <person name="Jarvis E.D."/>
            <person name="Guillette L.J.Jr."/>
            <person name="Glenn T.C."/>
            <person name="Green R.E."/>
            <person name="Ray D.A."/>
        </authorList>
    </citation>
    <scope>NUCLEOTIDE SEQUENCE [LARGE SCALE GENOMIC DNA]</scope>
    <source>
        <strain evidence="17">KSC_2009_1</strain>
    </source>
</reference>
<feature type="compositionally biased region" description="Low complexity" evidence="14">
    <location>
        <begin position="333"/>
        <end position="349"/>
    </location>
</feature>
<keyword evidence="6" id="KW-0645">Protease</keyword>
<name>A0A151MJ54_ALLMI</name>
<evidence type="ECO:0000256" key="8">
    <source>
        <dbReference type="ARBA" id="ARBA00022801"/>
    </source>
</evidence>
<evidence type="ECO:0000256" key="9">
    <source>
        <dbReference type="ARBA" id="ARBA00022807"/>
    </source>
</evidence>
<keyword evidence="15" id="KW-1133">Transmembrane helix</keyword>
<gene>
    <name evidence="17" type="primary">OTUD3-1</name>
    <name evidence="17" type="ORF">Y1Q_0023238</name>
</gene>
<dbReference type="GO" id="GO:0005737">
    <property type="term" value="C:cytoplasm"/>
    <property type="evidence" value="ECO:0007669"/>
    <property type="project" value="UniProtKB-SubCell"/>
</dbReference>
<keyword evidence="18" id="KW-1185">Reference proteome</keyword>
<evidence type="ECO:0000256" key="6">
    <source>
        <dbReference type="ARBA" id="ARBA00022670"/>
    </source>
</evidence>
<comment type="catalytic activity">
    <reaction evidence="1">
        <text>Thiol-dependent hydrolysis of ester, thioester, amide, peptide and isopeptide bonds formed by the C-terminal Gly of ubiquitin (a 76-residue protein attached to proteins as an intracellular targeting signal).</text>
        <dbReference type="EC" id="3.4.19.12"/>
    </reaction>
</comment>
<dbReference type="GO" id="GO:0050821">
    <property type="term" value="P:protein stabilization"/>
    <property type="evidence" value="ECO:0007669"/>
    <property type="project" value="TreeGrafter"/>
</dbReference>
<feature type="transmembrane region" description="Helical" evidence="15">
    <location>
        <begin position="20"/>
        <end position="44"/>
    </location>
</feature>
<evidence type="ECO:0000256" key="1">
    <source>
        <dbReference type="ARBA" id="ARBA00000707"/>
    </source>
</evidence>
<dbReference type="SUPFAM" id="SSF54001">
    <property type="entry name" value="Cysteine proteinases"/>
    <property type="match status" value="1"/>
</dbReference>